<dbReference type="InterPro" id="IPR036322">
    <property type="entry name" value="WD40_repeat_dom_sf"/>
</dbReference>
<dbReference type="PANTHER" id="PTHR22715">
    <property type="entry name" value="TRANSFORMING GROWTH FACTOR BETA REGULATED GENE 1"/>
    <property type="match status" value="1"/>
</dbReference>
<dbReference type="AlphaFoldDB" id="A0A2C9WH72"/>
<feature type="region of interest" description="Disordered" evidence="3">
    <location>
        <begin position="449"/>
        <end position="480"/>
    </location>
</feature>
<feature type="compositionally biased region" description="Basic and acidic residues" evidence="3">
    <location>
        <begin position="468"/>
        <end position="480"/>
    </location>
</feature>
<dbReference type="PROSITE" id="PS51543">
    <property type="entry name" value="FYRC"/>
    <property type="match status" value="1"/>
</dbReference>
<comment type="subcellular location">
    <subcellularLocation>
        <location evidence="1">Nucleus</location>
    </subcellularLocation>
</comment>
<dbReference type="InterPro" id="IPR040092">
    <property type="entry name" value="TBRG1"/>
</dbReference>
<dbReference type="InterPro" id="IPR003889">
    <property type="entry name" value="FYrich_C"/>
</dbReference>
<dbReference type="Gene3D" id="3.30.160.360">
    <property type="match status" value="1"/>
</dbReference>
<dbReference type="InterPro" id="IPR015943">
    <property type="entry name" value="WD40/YVTN_repeat-like_dom_sf"/>
</dbReference>
<dbReference type="STRING" id="3983.A0A2C9WH72"/>
<dbReference type="GO" id="GO:0005634">
    <property type="term" value="C:nucleus"/>
    <property type="evidence" value="ECO:0000318"/>
    <property type="project" value="GO_Central"/>
</dbReference>
<dbReference type="GO" id="GO:0048731">
    <property type="term" value="P:system development"/>
    <property type="evidence" value="ECO:0007669"/>
    <property type="project" value="UniProtKB-ARBA"/>
</dbReference>
<sequence length="1139" mass="126061">MAKYKEEEDDKPDGLEIISIGSLYSGTWDKKYWSSSRGKDRYPYPLGYHARRAFNGSTYKMEIQEGSKGPLFVITSADGHLCSGQTPDITWEKFQKKGFLRMKIWHGKRSSCKIDGIEFFGFRNPFVQRLLRELVANVNGIAEHSLLSSSFCNGASSMDDNNQYQDALVCSEILPHLARPQVKGKRNKRCEIVNPKSLNVDGSKRLRAGDPTFNGKPPNSTERNHKQSSSSPPSGFSFHDKCEFCPLPGAVPVGVQSKYISGEANNHISAEDCLHLKPVDAPDHIRVKALLAHEDLASSENNKSTGVVMNSFAEERPLDRLQNAEVEGLNFPASSEFKDVDASCPGDSLSVHDVDLCAPDTLDFVQDDTTNSAPSTLDKITCGVKEELMTADVIVSEALVNKSHSEEEMAPYDANMNSEKSDFDSVSQDIAKSMMTLLLPHAIPLLKKTRRKKKKTVMPSENLSSTPKPREDQSKFESSEHNKPVVLQKFDDDQCPIFLAVGASVATVALRCSMHLSMKDTVVQAGDSEISNLSNSQVPRKVYTRKKVPNTELTARKHNPSLSESIICRKLVDGCVPQSTGTLLESGPFNMSSSVDEPRESFMGADTMVVGQLLDMHTDVTTLTSNTVLDSQATLISQTFLCASEGQDTSNLFVPPLSYVEKAQELFEERLIEVQNTSDVNGTRTQKQGTGVCHNKTPIVKEVQGNPELEIQRNVEVNNDLECIVKFLGSYSHPMPVLSMLLSRKGNEIYICALCGILRDKRRILFLYKLSIEEPRRGCPCFVGHVPVTWPSSTDIFGREIAFERSGLQLTPDGQHLVLLGSTRAPHCREGILDCSCSTCTLDCLENSAVKIVEVKAGYVSVVVKLRATDNLQCILVCEPDHLVAAGEGRRLHLWTMNSRWSAPTEEFTLSSNDCISPCIVEMKRIPKCASLVIGHNGLGEFTLWDISKRIFISRFSAPSTSVYQFCPISLFSWQREVNGFSCSNVEVHINRLMDATKIWFSEHSKNHSSPPLEGEDIAIWFLVSTVHESDAQHDYESNDCQRNPVGRWRLALLVKNTMILGKALDIRAAAVNISAGHGIIGTVDGLVYMWELLTGNKLGTLHEFKGGSVSCIATDDLESGVLAVVDERGQAMVYRRLQ</sequence>
<gene>
    <name evidence="4" type="ORF">MANES_01G026200</name>
</gene>
<dbReference type="PANTHER" id="PTHR22715:SF1">
    <property type="entry name" value="DNA BINDING PROTEIN"/>
    <property type="match status" value="1"/>
</dbReference>
<keyword evidence="2" id="KW-0539">Nucleus</keyword>
<evidence type="ECO:0008006" key="5">
    <source>
        <dbReference type="Google" id="ProtNLM"/>
    </source>
</evidence>
<dbReference type="SUPFAM" id="SSF50978">
    <property type="entry name" value="WD40 repeat-like"/>
    <property type="match status" value="1"/>
</dbReference>
<dbReference type="EMBL" id="CM004387">
    <property type="protein sequence ID" value="OAY59355.1"/>
    <property type="molecule type" value="Genomic_DNA"/>
</dbReference>
<protein>
    <recommendedName>
        <fullName evidence="5">FYR C-terminal domain-containing protein</fullName>
    </recommendedName>
</protein>
<evidence type="ECO:0000256" key="3">
    <source>
        <dbReference type="SAM" id="MobiDB-lite"/>
    </source>
</evidence>
<dbReference type="PROSITE" id="PS51542">
    <property type="entry name" value="FYRN"/>
    <property type="match status" value="1"/>
</dbReference>
<evidence type="ECO:0000256" key="2">
    <source>
        <dbReference type="ARBA" id="ARBA00023242"/>
    </source>
</evidence>
<proteinExistence type="predicted"/>
<reference evidence="4" key="1">
    <citation type="submission" date="2016-02" db="EMBL/GenBank/DDBJ databases">
        <title>WGS assembly of Manihot esculenta.</title>
        <authorList>
            <person name="Bredeson J.V."/>
            <person name="Prochnik S.E."/>
            <person name="Lyons J.B."/>
            <person name="Schmutz J."/>
            <person name="Grimwood J."/>
            <person name="Vrebalov J."/>
            <person name="Bart R.S."/>
            <person name="Amuge T."/>
            <person name="Ferguson M.E."/>
            <person name="Green R."/>
            <person name="Putnam N."/>
            <person name="Stites J."/>
            <person name="Rounsley S."/>
            <person name="Rokhsar D.S."/>
        </authorList>
    </citation>
    <scope>NUCLEOTIDE SEQUENCE [LARGE SCALE GENOMIC DNA]</scope>
    <source>
        <tissue evidence="4">Leaf</tissue>
    </source>
</reference>
<name>A0A2C9WH72_MANES</name>
<dbReference type="GO" id="GO:0140993">
    <property type="term" value="F:histone modifying activity"/>
    <property type="evidence" value="ECO:0007669"/>
    <property type="project" value="UniProtKB-ARBA"/>
</dbReference>
<accession>A0A2C9WH72</accession>
<organism evidence="4">
    <name type="scientific">Manihot esculenta</name>
    <name type="common">Cassava</name>
    <name type="synonym">Jatropha manihot</name>
    <dbReference type="NCBI Taxonomy" id="3983"/>
    <lineage>
        <taxon>Eukaryota</taxon>
        <taxon>Viridiplantae</taxon>
        <taxon>Streptophyta</taxon>
        <taxon>Embryophyta</taxon>
        <taxon>Tracheophyta</taxon>
        <taxon>Spermatophyta</taxon>
        <taxon>Magnoliopsida</taxon>
        <taxon>eudicotyledons</taxon>
        <taxon>Gunneridae</taxon>
        <taxon>Pentapetalae</taxon>
        <taxon>rosids</taxon>
        <taxon>fabids</taxon>
        <taxon>Malpighiales</taxon>
        <taxon>Euphorbiaceae</taxon>
        <taxon>Crotonoideae</taxon>
        <taxon>Manihoteae</taxon>
        <taxon>Manihot</taxon>
    </lineage>
</organism>
<dbReference type="Gene3D" id="2.130.10.10">
    <property type="entry name" value="YVTN repeat-like/Quinoprotein amine dehydrogenase"/>
    <property type="match status" value="1"/>
</dbReference>
<dbReference type="InterPro" id="IPR003888">
    <property type="entry name" value="FYrich_N"/>
</dbReference>
<dbReference type="GO" id="GO:0051726">
    <property type="term" value="P:regulation of cell cycle"/>
    <property type="evidence" value="ECO:0000318"/>
    <property type="project" value="GO_Central"/>
</dbReference>
<feature type="region of interest" description="Disordered" evidence="3">
    <location>
        <begin position="201"/>
        <end position="235"/>
    </location>
</feature>
<evidence type="ECO:0000256" key="1">
    <source>
        <dbReference type="ARBA" id="ARBA00004123"/>
    </source>
</evidence>
<evidence type="ECO:0000313" key="4">
    <source>
        <dbReference type="EMBL" id="OAY59355.1"/>
    </source>
</evidence>